<reference evidence="1 2" key="1">
    <citation type="submission" date="2019-07" db="EMBL/GenBank/DDBJ databases">
        <authorList>
            <person name="Brisse S."/>
            <person name="Rodrigues C."/>
            <person name="Thorpe H."/>
        </authorList>
    </citation>
    <scope>NUCLEOTIDE SEQUENCE [LARGE SCALE GENOMIC DNA]</scope>
    <source>
        <strain evidence="1">SB6411</strain>
    </source>
</reference>
<sequence>MGRSGGAFSLPYTQALNEQNAFLSYLNMQYRHLNKFYLLFSQIH</sequence>
<name>A0ABY6V6W3_9ENTR</name>
<keyword evidence="2" id="KW-1185">Reference proteome</keyword>
<evidence type="ECO:0000313" key="1">
    <source>
        <dbReference type="EMBL" id="VUS30754.1"/>
    </source>
</evidence>
<evidence type="ECO:0000313" key="2">
    <source>
        <dbReference type="Proteomes" id="UP000317652"/>
    </source>
</evidence>
<organism evidence="1 2">
    <name type="scientific">Klebsiella spallanzanii</name>
    <dbReference type="NCBI Taxonomy" id="2587528"/>
    <lineage>
        <taxon>Bacteria</taxon>
        <taxon>Pseudomonadati</taxon>
        <taxon>Pseudomonadota</taxon>
        <taxon>Gammaproteobacteria</taxon>
        <taxon>Enterobacterales</taxon>
        <taxon>Enterobacteriaceae</taxon>
        <taxon>Klebsiella/Raoultella group</taxon>
        <taxon>Klebsiella</taxon>
    </lineage>
</organism>
<comment type="caution">
    <text evidence="1">The sequence shown here is derived from an EMBL/GenBank/DDBJ whole genome shotgun (WGS) entry which is preliminary data.</text>
</comment>
<accession>A0ABY6V6W3</accession>
<dbReference type="Proteomes" id="UP000317652">
    <property type="component" value="Unassembled WGS sequence"/>
</dbReference>
<dbReference type="EMBL" id="CABGGS010000003">
    <property type="protein sequence ID" value="VUS30754.1"/>
    <property type="molecule type" value="Genomic_DNA"/>
</dbReference>
<proteinExistence type="predicted"/>
<gene>
    <name evidence="1" type="ORF">SB6411_04598</name>
</gene>
<protein>
    <submittedName>
        <fullName evidence="1">Uncharacterized protein</fullName>
    </submittedName>
</protein>